<evidence type="ECO:0000313" key="3">
    <source>
        <dbReference type="Proteomes" id="UP000009011"/>
    </source>
</evidence>
<dbReference type="AlphaFoldDB" id="I6YX82"/>
<dbReference type="Pfam" id="PF00027">
    <property type="entry name" value="cNMP_binding"/>
    <property type="match status" value="1"/>
</dbReference>
<dbReference type="eggNOG" id="COG0664">
    <property type="taxonomic scope" value="Bacteria"/>
</dbReference>
<dbReference type="EMBL" id="CP003557">
    <property type="protein sequence ID" value="AFN75202.1"/>
    <property type="molecule type" value="Genomic_DNA"/>
</dbReference>
<dbReference type="STRING" id="1191523.MROS_1970"/>
<keyword evidence="3" id="KW-1185">Reference proteome</keyword>
<dbReference type="CDD" id="cd00038">
    <property type="entry name" value="CAP_ED"/>
    <property type="match status" value="1"/>
</dbReference>
<dbReference type="PROSITE" id="PS50042">
    <property type="entry name" value="CNMP_BINDING_3"/>
    <property type="match status" value="1"/>
</dbReference>
<evidence type="ECO:0000259" key="1">
    <source>
        <dbReference type="PROSITE" id="PS50042"/>
    </source>
</evidence>
<dbReference type="OrthoDB" id="305756at2"/>
<dbReference type="Proteomes" id="UP000009011">
    <property type="component" value="Chromosome"/>
</dbReference>
<accession>I6YX82</accession>
<name>I6YX82_MELRP</name>
<gene>
    <name evidence="2" type="ordered locus">MROS_1970</name>
</gene>
<dbReference type="Gene3D" id="2.60.120.10">
    <property type="entry name" value="Jelly Rolls"/>
    <property type="match status" value="1"/>
</dbReference>
<dbReference type="InterPro" id="IPR014710">
    <property type="entry name" value="RmlC-like_jellyroll"/>
</dbReference>
<dbReference type="InterPro" id="IPR018488">
    <property type="entry name" value="cNMP-bd_CS"/>
</dbReference>
<evidence type="ECO:0000313" key="2">
    <source>
        <dbReference type="EMBL" id="AFN75202.1"/>
    </source>
</evidence>
<dbReference type="RefSeq" id="WP_014856634.1">
    <property type="nucleotide sequence ID" value="NC_018178.1"/>
</dbReference>
<dbReference type="PROSITE" id="PS00889">
    <property type="entry name" value="CNMP_BINDING_2"/>
    <property type="match status" value="1"/>
</dbReference>
<reference evidence="2 3" key="1">
    <citation type="journal article" date="2013" name="PLoS ONE">
        <title>Genomic analysis of Melioribacter roseus, facultatively anaerobic organotrophic bacterium representing a novel deep lineage within Bacteriodetes/Chlorobi group.</title>
        <authorList>
            <person name="Kadnikov V.V."/>
            <person name="Mardanov A.V."/>
            <person name="Podosokorskaya O.A."/>
            <person name="Gavrilov S.N."/>
            <person name="Kublanov I.V."/>
            <person name="Beletsky A.V."/>
            <person name="Bonch-Osmolovskaya E.A."/>
            <person name="Ravin N.V."/>
        </authorList>
    </citation>
    <scope>NUCLEOTIDE SEQUENCE [LARGE SCALE GENOMIC DNA]</scope>
    <source>
        <strain evidence="3">JCM 17771 / P3M-2</strain>
    </source>
</reference>
<dbReference type="KEGG" id="mro:MROS_1970"/>
<feature type="domain" description="Cyclic nucleotide-binding" evidence="1">
    <location>
        <begin position="1"/>
        <end position="77"/>
    </location>
</feature>
<organism evidence="2 3">
    <name type="scientific">Melioribacter roseus (strain DSM 23840 / JCM 17771 / VKM B-2668 / P3M-2)</name>
    <dbReference type="NCBI Taxonomy" id="1191523"/>
    <lineage>
        <taxon>Bacteria</taxon>
        <taxon>Pseudomonadati</taxon>
        <taxon>Ignavibacteriota</taxon>
        <taxon>Ignavibacteria</taxon>
        <taxon>Ignavibacteriales</taxon>
        <taxon>Melioribacteraceae</taxon>
        <taxon>Melioribacter</taxon>
    </lineage>
</organism>
<dbReference type="InterPro" id="IPR018490">
    <property type="entry name" value="cNMP-bd_dom_sf"/>
</dbReference>
<sequence>MSKLKKYLKGETIAAEGEKARGLFILVDGKIGIFKGGKKVAEFDKEGTIVGEMSLILKKERTASIVALEDSKLLAVEGQIDDIIKLYPDITKKILVSLAERLAKSTENI</sequence>
<dbReference type="SUPFAM" id="SSF51206">
    <property type="entry name" value="cAMP-binding domain-like"/>
    <property type="match status" value="1"/>
</dbReference>
<proteinExistence type="predicted"/>
<protein>
    <submittedName>
        <fullName evidence="2">Cyclic nucleotide-binding protein</fullName>
    </submittedName>
</protein>
<dbReference type="InterPro" id="IPR000595">
    <property type="entry name" value="cNMP-bd_dom"/>
</dbReference>
<dbReference type="HOGENOM" id="CLU_075053_16_5_10"/>